<keyword evidence="3" id="KW-1185">Reference proteome</keyword>
<feature type="transmembrane region" description="Helical" evidence="1">
    <location>
        <begin position="132"/>
        <end position="153"/>
    </location>
</feature>
<evidence type="ECO:0000256" key="1">
    <source>
        <dbReference type="SAM" id="Phobius"/>
    </source>
</evidence>
<sequence>MTRARRVRRGSLTLPLALGLSDGILNALVLAGGALLRGGRGADALLGVRVGVAALVTAAFAVYVAKYAELREQLAHASRQLNLASRGHLATTRLGRAVAREASVAAAVASAASFLGALFPLAAGALLPGPGWAPVVLAVAALAVLGFALGGAVGGSGIRWAFMLTVGGVAVAIVGLYLDIA</sequence>
<evidence type="ECO:0000313" key="3">
    <source>
        <dbReference type="Proteomes" id="UP000552644"/>
    </source>
</evidence>
<reference evidence="2 3" key="1">
    <citation type="submission" date="2020-08" db="EMBL/GenBank/DDBJ databases">
        <title>Genomic Encyclopedia of Type Strains, Phase III (KMG-III): the genomes of soil and plant-associated and newly described type strains.</title>
        <authorList>
            <person name="Whitman W."/>
        </authorList>
    </citation>
    <scope>NUCLEOTIDE SEQUENCE [LARGE SCALE GENOMIC DNA]</scope>
    <source>
        <strain evidence="2 3">CECT 8840</strain>
    </source>
</reference>
<comment type="caution">
    <text evidence="2">The sequence shown here is derived from an EMBL/GenBank/DDBJ whole genome shotgun (WGS) entry which is preliminary data.</text>
</comment>
<gene>
    <name evidence="2" type="ORF">FHS44_002685</name>
</gene>
<evidence type="ECO:0000313" key="2">
    <source>
        <dbReference type="EMBL" id="MBB4915600.1"/>
    </source>
</evidence>
<protein>
    <submittedName>
        <fullName evidence="2">Putative membrane protein (TIGR00267 family)</fullName>
    </submittedName>
</protein>
<dbReference type="EMBL" id="JACHJP010000002">
    <property type="protein sequence ID" value="MBB4915600.1"/>
    <property type="molecule type" value="Genomic_DNA"/>
</dbReference>
<dbReference type="Proteomes" id="UP000552644">
    <property type="component" value="Unassembled WGS sequence"/>
</dbReference>
<feature type="transmembrane region" description="Helical" evidence="1">
    <location>
        <begin position="102"/>
        <end position="126"/>
    </location>
</feature>
<organism evidence="2 3">
    <name type="scientific">Streptosporangium saharense</name>
    <dbReference type="NCBI Taxonomy" id="1706840"/>
    <lineage>
        <taxon>Bacteria</taxon>
        <taxon>Bacillati</taxon>
        <taxon>Actinomycetota</taxon>
        <taxon>Actinomycetes</taxon>
        <taxon>Streptosporangiales</taxon>
        <taxon>Streptosporangiaceae</taxon>
        <taxon>Streptosporangium</taxon>
    </lineage>
</organism>
<proteinExistence type="predicted"/>
<feature type="transmembrane region" description="Helical" evidence="1">
    <location>
        <begin position="46"/>
        <end position="65"/>
    </location>
</feature>
<dbReference type="RefSeq" id="WP_184714241.1">
    <property type="nucleotide sequence ID" value="NZ_JACHJP010000002.1"/>
</dbReference>
<keyword evidence="1" id="KW-0472">Membrane</keyword>
<feature type="transmembrane region" description="Helical" evidence="1">
    <location>
        <begin position="160"/>
        <end position="178"/>
    </location>
</feature>
<feature type="transmembrane region" description="Helical" evidence="1">
    <location>
        <begin position="12"/>
        <end position="34"/>
    </location>
</feature>
<keyword evidence="1" id="KW-1133">Transmembrane helix</keyword>
<accession>A0A7W7VMU8</accession>
<name>A0A7W7VMU8_9ACTN</name>
<keyword evidence="1" id="KW-0812">Transmembrane</keyword>
<dbReference type="AlphaFoldDB" id="A0A7W7VMU8"/>